<name>A0A0C5V7W4_9GAMM</name>
<evidence type="ECO:0000313" key="1">
    <source>
        <dbReference type="EMBL" id="AJQ95510.1"/>
    </source>
</evidence>
<gene>
    <name evidence="1" type="ORF">YC6258_03474</name>
</gene>
<protein>
    <submittedName>
        <fullName evidence="1">Uncharacterized protein</fullName>
    </submittedName>
</protein>
<sequence length="50" mass="5430">MLTAYLRLSSCGAAHHAGAVLALLTKRLHQVWPKVNIVLRVLHAKDSGLV</sequence>
<dbReference type="KEGG" id="gsn:YC6258_03474"/>
<accession>A0A0C5V7W4</accession>
<organism evidence="1 2">
    <name type="scientific">Gynuella sunshinyii YC6258</name>
    <dbReference type="NCBI Taxonomy" id="1445510"/>
    <lineage>
        <taxon>Bacteria</taxon>
        <taxon>Pseudomonadati</taxon>
        <taxon>Pseudomonadota</taxon>
        <taxon>Gammaproteobacteria</taxon>
        <taxon>Oceanospirillales</taxon>
        <taxon>Saccharospirillaceae</taxon>
        <taxon>Gynuella</taxon>
    </lineage>
</organism>
<reference evidence="1 2" key="1">
    <citation type="submission" date="2014-01" db="EMBL/GenBank/DDBJ databases">
        <title>Full genme sequencing of cellulolytic bacterium Gynuella sunshinyii YC6258T gen. nov., sp. nov.</title>
        <authorList>
            <person name="Khan H."/>
            <person name="Chung E.J."/>
            <person name="Chung Y.R."/>
        </authorList>
    </citation>
    <scope>NUCLEOTIDE SEQUENCE [LARGE SCALE GENOMIC DNA]</scope>
    <source>
        <strain evidence="1 2">YC6258</strain>
    </source>
</reference>
<keyword evidence="2" id="KW-1185">Reference proteome</keyword>
<dbReference type="EMBL" id="CP007142">
    <property type="protein sequence ID" value="AJQ95510.1"/>
    <property type="molecule type" value="Genomic_DNA"/>
</dbReference>
<dbReference type="STRING" id="1445510.YC6258_03474"/>
<evidence type="ECO:0000313" key="2">
    <source>
        <dbReference type="Proteomes" id="UP000032266"/>
    </source>
</evidence>
<dbReference type="AlphaFoldDB" id="A0A0C5V7W4"/>
<dbReference type="HOGENOM" id="CLU_3118389_0_0_6"/>
<proteinExistence type="predicted"/>
<dbReference type="Proteomes" id="UP000032266">
    <property type="component" value="Chromosome"/>
</dbReference>